<evidence type="ECO:0000313" key="1">
    <source>
        <dbReference type="EMBL" id="MDH6283946.1"/>
    </source>
</evidence>
<sequence>MEVVEEAPGIVFPLSVTTFQYFGAASTAPLSTLIETGTSRPLKKKLSFFVGCSPTVIVAFHPSPDTCCATPTSGSDAELSAFVVVELVVVVVDDSADVVVVAAALCDVVAAASSAESLPQPVSAKLTAAHNAIPPATPREIPIYLFLPVCELREPSGNAGGRLNGRDRIDGLHHPWVLAKPRRWSGPNIDCNSGNSCHRRFPA</sequence>
<name>A0ABT6MHZ8_9NOCA</name>
<organism evidence="1 2">
    <name type="scientific">Prescottella agglutinans</name>
    <dbReference type="NCBI Taxonomy" id="1644129"/>
    <lineage>
        <taxon>Bacteria</taxon>
        <taxon>Bacillati</taxon>
        <taxon>Actinomycetota</taxon>
        <taxon>Actinomycetes</taxon>
        <taxon>Mycobacteriales</taxon>
        <taxon>Nocardiaceae</taxon>
        <taxon>Prescottella</taxon>
    </lineage>
</organism>
<dbReference type="EMBL" id="JARXVC010000017">
    <property type="protein sequence ID" value="MDH6283946.1"/>
    <property type="molecule type" value="Genomic_DNA"/>
</dbReference>
<evidence type="ECO:0000313" key="2">
    <source>
        <dbReference type="Proteomes" id="UP001160334"/>
    </source>
</evidence>
<proteinExistence type="predicted"/>
<protein>
    <submittedName>
        <fullName evidence="1">Uncharacterized protein</fullName>
    </submittedName>
</protein>
<dbReference type="RefSeq" id="WP_280763199.1">
    <property type="nucleotide sequence ID" value="NZ_JARXVC010000017.1"/>
</dbReference>
<keyword evidence="2" id="KW-1185">Reference proteome</keyword>
<dbReference type="Proteomes" id="UP001160334">
    <property type="component" value="Unassembled WGS sequence"/>
</dbReference>
<reference evidence="1 2" key="1">
    <citation type="submission" date="2023-04" db="EMBL/GenBank/DDBJ databases">
        <title>Forest soil microbial communities from Buena Vista Peninsula, Colon Province, Panama.</title>
        <authorList>
            <person name="Bouskill N."/>
        </authorList>
    </citation>
    <scope>NUCLEOTIDE SEQUENCE [LARGE SCALE GENOMIC DNA]</scope>
    <source>
        <strain evidence="1 2">CFH S0262</strain>
    </source>
</reference>
<comment type="caution">
    <text evidence="1">The sequence shown here is derived from an EMBL/GenBank/DDBJ whole genome shotgun (WGS) entry which is preliminary data.</text>
</comment>
<gene>
    <name evidence="1" type="ORF">M2280_005197</name>
</gene>
<accession>A0ABT6MHZ8</accession>